<dbReference type="RefSeq" id="WP_321393370.1">
    <property type="nucleotide sequence ID" value="NZ_CP139487.1"/>
</dbReference>
<dbReference type="KEGG" id="psti:SOO65_17455"/>
<dbReference type="InterPro" id="IPR050397">
    <property type="entry name" value="Env_Response_Regulators"/>
</dbReference>
<proteinExistence type="predicted"/>
<evidence type="ECO:0000259" key="1">
    <source>
        <dbReference type="PROSITE" id="PS50042"/>
    </source>
</evidence>
<dbReference type="PANTHER" id="PTHR24567">
    <property type="entry name" value="CRP FAMILY TRANSCRIPTIONAL REGULATORY PROTEIN"/>
    <property type="match status" value="1"/>
</dbReference>
<organism evidence="2 3">
    <name type="scientific">Peredibacter starrii</name>
    <dbReference type="NCBI Taxonomy" id="28202"/>
    <lineage>
        <taxon>Bacteria</taxon>
        <taxon>Pseudomonadati</taxon>
        <taxon>Bdellovibrionota</taxon>
        <taxon>Bacteriovoracia</taxon>
        <taxon>Bacteriovoracales</taxon>
        <taxon>Bacteriovoracaceae</taxon>
        <taxon>Peredibacter</taxon>
    </lineage>
</organism>
<sequence length="363" mass="40632">MTTPAAAQAKSGLKTFKPGEILFNDGDAADSLFIIQKGQIRLFKPKGKGYIEIAVLRSGEVIGEMAYFDEDGSGKKRSCSASAITPVEIIEISFAAFGKTMSSLNPWFKTIINTLVTRLRKSNARIRELEDNQASVSYSGKHAGYEFVKPIEVMRILGTLFLVFKAHGEVKGSTFTINKKTLNLYTQDLYTIMEVKQESVINILVALGWMEVAEDADKLPNILTLKHVELIRQVFIYYNSERHLPEEKKIQIGEKCQTLIGKMLEKAEGAVSTIPNLKADSDYKPKFTQYYNLTNVLKEFQAENVAIGADQTEDGKNLSIFGEVLIDNAGTMVEIDFEKMKKLYPIICFMNAIKKLNQEKAPI</sequence>
<dbReference type="SUPFAM" id="SSF51206">
    <property type="entry name" value="cAMP-binding domain-like"/>
    <property type="match status" value="1"/>
</dbReference>
<gene>
    <name evidence="2" type="ORF">SOO65_17455</name>
</gene>
<accession>A0AAX4HMJ3</accession>
<dbReference type="CDD" id="cd00038">
    <property type="entry name" value="CAP_ED"/>
    <property type="match status" value="1"/>
</dbReference>
<dbReference type="InterPro" id="IPR014710">
    <property type="entry name" value="RmlC-like_jellyroll"/>
</dbReference>
<dbReference type="Proteomes" id="UP001324634">
    <property type="component" value="Chromosome"/>
</dbReference>
<name>A0AAX4HMJ3_9BACT</name>
<dbReference type="PANTHER" id="PTHR24567:SF74">
    <property type="entry name" value="HTH-TYPE TRANSCRIPTIONAL REGULATOR ARCR"/>
    <property type="match status" value="1"/>
</dbReference>
<dbReference type="Pfam" id="PF00027">
    <property type="entry name" value="cNMP_binding"/>
    <property type="match status" value="1"/>
</dbReference>
<dbReference type="Gene3D" id="2.60.120.10">
    <property type="entry name" value="Jelly Rolls"/>
    <property type="match status" value="1"/>
</dbReference>
<dbReference type="PROSITE" id="PS50042">
    <property type="entry name" value="CNMP_BINDING_3"/>
    <property type="match status" value="1"/>
</dbReference>
<dbReference type="SMART" id="SM00100">
    <property type="entry name" value="cNMP"/>
    <property type="match status" value="1"/>
</dbReference>
<dbReference type="InterPro" id="IPR000595">
    <property type="entry name" value="cNMP-bd_dom"/>
</dbReference>
<keyword evidence="3" id="KW-1185">Reference proteome</keyword>
<evidence type="ECO:0000313" key="2">
    <source>
        <dbReference type="EMBL" id="WPU64484.1"/>
    </source>
</evidence>
<dbReference type="InterPro" id="IPR018490">
    <property type="entry name" value="cNMP-bd_dom_sf"/>
</dbReference>
<reference evidence="2 3" key="1">
    <citation type="submission" date="2023-11" db="EMBL/GenBank/DDBJ databases">
        <title>Peredibacter starrii A3.12.</title>
        <authorList>
            <person name="Mitchell R.J."/>
        </authorList>
    </citation>
    <scope>NUCLEOTIDE SEQUENCE [LARGE SCALE GENOMIC DNA]</scope>
    <source>
        <strain evidence="2 3">A3.12</strain>
    </source>
</reference>
<dbReference type="AlphaFoldDB" id="A0AAX4HMJ3"/>
<evidence type="ECO:0000313" key="3">
    <source>
        <dbReference type="Proteomes" id="UP001324634"/>
    </source>
</evidence>
<dbReference type="GO" id="GO:0005829">
    <property type="term" value="C:cytosol"/>
    <property type="evidence" value="ECO:0007669"/>
    <property type="project" value="TreeGrafter"/>
</dbReference>
<dbReference type="GO" id="GO:0003700">
    <property type="term" value="F:DNA-binding transcription factor activity"/>
    <property type="evidence" value="ECO:0007669"/>
    <property type="project" value="TreeGrafter"/>
</dbReference>
<dbReference type="EMBL" id="CP139487">
    <property type="protein sequence ID" value="WPU64484.1"/>
    <property type="molecule type" value="Genomic_DNA"/>
</dbReference>
<feature type="domain" description="Cyclic nucleotide-binding" evidence="1">
    <location>
        <begin position="14"/>
        <end position="118"/>
    </location>
</feature>
<protein>
    <submittedName>
        <fullName evidence="2">Cyclic nucleotide-binding domain-containing protein</fullName>
    </submittedName>
</protein>